<dbReference type="Proteomes" id="UP001364617">
    <property type="component" value="Unassembled WGS sequence"/>
</dbReference>
<evidence type="ECO:0000313" key="3">
    <source>
        <dbReference type="Proteomes" id="UP001364617"/>
    </source>
</evidence>
<feature type="region of interest" description="Disordered" evidence="1">
    <location>
        <begin position="1"/>
        <end position="124"/>
    </location>
</feature>
<name>A0AAN9DJG1_9TELE</name>
<evidence type="ECO:0000313" key="2">
    <source>
        <dbReference type="EMBL" id="KAK7172395.1"/>
    </source>
</evidence>
<proteinExistence type="predicted"/>
<dbReference type="EMBL" id="JAYKXH010000004">
    <property type="protein sequence ID" value="KAK7172395.1"/>
    <property type="molecule type" value="Genomic_DNA"/>
</dbReference>
<reference evidence="2 3" key="1">
    <citation type="submission" date="2024-02" db="EMBL/GenBank/DDBJ databases">
        <title>Chromosome-level genome assembly of the Eurasian Minnow (Phoxinus phoxinus).</title>
        <authorList>
            <person name="Oriowo T.O."/>
            <person name="Martin S."/>
            <person name="Stange M."/>
            <person name="Chrysostomakis Y."/>
            <person name="Brown T."/>
            <person name="Winkler S."/>
            <person name="Kukowka S."/>
            <person name="Myers E.W."/>
            <person name="Bohne A."/>
        </authorList>
    </citation>
    <scope>NUCLEOTIDE SEQUENCE [LARGE SCALE GENOMIC DNA]</scope>
    <source>
        <strain evidence="2">ZFMK-TIS-60720</strain>
        <tissue evidence="2">Whole Organism</tissue>
    </source>
</reference>
<evidence type="ECO:0000256" key="1">
    <source>
        <dbReference type="SAM" id="MobiDB-lite"/>
    </source>
</evidence>
<comment type="caution">
    <text evidence="2">The sequence shown here is derived from an EMBL/GenBank/DDBJ whole genome shotgun (WGS) entry which is preliminary data.</text>
</comment>
<protein>
    <submittedName>
        <fullName evidence="2">Uncharacterized protein</fullName>
    </submittedName>
</protein>
<organism evidence="2 3">
    <name type="scientific">Phoxinus phoxinus</name>
    <name type="common">Eurasian minnow</name>
    <dbReference type="NCBI Taxonomy" id="58324"/>
    <lineage>
        <taxon>Eukaryota</taxon>
        <taxon>Metazoa</taxon>
        <taxon>Chordata</taxon>
        <taxon>Craniata</taxon>
        <taxon>Vertebrata</taxon>
        <taxon>Euteleostomi</taxon>
        <taxon>Actinopterygii</taxon>
        <taxon>Neopterygii</taxon>
        <taxon>Teleostei</taxon>
        <taxon>Ostariophysi</taxon>
        <taxon>Cypriniformes</taxon>
        <taxon>Leuciscidae</taxon>
        <taxon>Phoxininae</taxon>
        <taxon>Phoxinus</taxon>
    </lineage>
</organism>
<keyword evidence="3" id="KW-1185">Reference proteome</keyword>
<feature type="compositionally biased region" description="Gly residues" evidence="1">
    <location>
        <begin position="83"/>
        <end position="96"/>
    </location>
</feature>
<gene>
    <name evidence="2" type="ORF">R3I93_004654</name>
</gene>
<sequence length="183" mass="19815">MEHRRLFDAALEGPERGSPSKEPSSGKRPLKARAPKSPEEELSSGSTTPERTRLEYKESGTSSPESSDHEEEALEKGGSEGEAVGGSEGEAVGGSEGEAVGSPREQEPQGPSTPPRKYPDRRGKATVLLTPLKSLASSQRHVSPLKVKKAVFSPSSTTLVDMSRRKKATERVRKAMKNRRPKR</sequence>
<feature type="compositionally biased region" description="Basic residues" evidence="1">
    <location>
        <begin position="164"/>
        <end position="183"/>
    </location>
</feature>
<feature type="compositionally biased region" description="Basic and acidic residues" evidence="1">
    <location>
        <begin position="1"/>
        <end position="19"/>
    </location>
</feature>
<dbReference type="AlphaFoldDB" id="A0AAN9DJG1"/>
<accession>A0AAN9DJG1</accession>
<feature type="region of interest" description="Disordered" evidence="1">
    <location>
        <begin position="155"/>
        <end position="183"/>
    </location>
</feature>